<evidence type="ECO:0000313" key="1">
    <source>
        <dbReference type="EMBL" id="TNN53443.1"/>
    </source>
</evidence>
<dbReference type="AlphaFoldDB" id="A0A4Z2GKS5"/>
<comment type="caution">
    <text evidence="1">The sequence shown here is derived from an EMBL/GenBank/DDBJ whole genome shotgun (WGS) entry which is preliminary data.</text>
</comment>
<evidence type="ECO:0000313" key="2">
    <source>
        <dbReference type="Proteomes" id="UP000314294"/>
    </source>
</evidence>
<reference evidence="1 2" key="1">
    <citation type="submission" date="2019-03" db="EMBL/GenBank/DDBJ databases">
        <title>First draft genome of Liparis tanakae, snailfish: a comprehensive survey of snailfish specific genes.</title>
        <authorList>
            <person name="Kim W."/>
            <person name="Song I."/>
            <person name="Jeong J.-H."/>
            <person name="Kim D."/>
            <person name="Kim S."/>
            <person name="Ryu S."/>
            <person name="Song J.Y."/>
            <person name="Lee S.K."/>
        </authorList>
    </citation>
    <scope>NUCLEOTIDE SEQUENCE [LARGE SCALE GENOMIC DNA]</scope>
    <source>
        <tissue evidence="1">Muscle</tissue>
    </source>
</reference>
<dbReference type="Proteomes" id="UP000314294">
    <property type="component" value="Unassembled WGS sequence"/>
</dbReference>
<proteinExistence type="predicted"/>
<dbReference type="EMBL" id="SRLO01000516">
    <property type="protein sequence ID" value="TNN53443.1"/>
    <property type="molecule type" value="Genomic_DNA"/>
</dbReference>
<gene>
    <name evidence="1" type="ORF">EYF80_036353</name>
</gene>
<accession>A0A4Z2GKS5</accession>
<sequence length="166" mass="18181">MVSSSSGLWSGEHSSALFIASLSMSRKGSGFILMEVGCLSRGGGSHPGVEKIITALAPLDSNRLFPLYARVEDIVPGPREKWRGTVRLLLPPLWCLCQGTMTSLGMSAGIGWGVNLWLKMSGAEKRYLCWRPRAFQATSGLAACRSAFLYGDSIEYWWDLGFSNDR</sequence>
<keyword evidence="2" id="KW-1185">Reference proteome</keyword>
<name>A0A4Z2GKS5_9TELE</name>
<organism evidence="1 2">
    <name type="scientific">Liparis tanakae</name>
    <name type="common">Tanaka's snailfish</name>
    <dbReference type="NCBI Taxonomy" id="230148"/>
    <lineage>
        <taxon>Eukaryota</taxon>
        <taxon>Metazoa</taxon>
        <taxon>Chordata</taxon>
        <taxon>Craniata</taxon>
        <taxon>Vertebrata</taxon>
        <taxon>Euteleostomi</taxon>
        <taxon>Actinopterygii</taxon>
        <taxon>Neopterygii</taxon>
        <taxon>Teleostei</taxon>
        <taxon>Neoteleostei</taxon>
        <taxon>Acanthomorphata</taxon>
        <taxon>Eupercaria</taxon>
        <taxon>Perciformes</taxon>
        <taxon>Cottioidei</taxon>
        <taxon>Cottales</taxon>
        <taxon>Liparidae</taxon>
        <taxon>Liparis</taxon>
    </lineage>
</organism>
<protein>
    <submittedName>
        <fullName evidence="1">Uncharacterized protein</fullName>
    </submittedName>
</protein>